<dbReference type="CDD" id="cd02440">
    <property type="entry name" value="AdoMet_MTases"/>
    <property type="match status" value="1"/>
</dbReference>
<dbReference type="Pfam" id="PF13649">
    <property type="entry name" value="Methyltransf_25"/>
    <property type="match status" value="1"/>
</dbReference>
<dbReference type="InterPro" id="IPR029063">
    <property type="entry name" value="SAM-dependent_MTases_sf"/>
</dbReference>
<accession>A0A5N5UN29</accession>
<dbReference type="InterPro" id="IPR041698">
    <property type="entry name" value="Methyltransf_25"/>
</dbReference>
<evidence type="ECO:0000259" key="2">
    <source>
        <dbReference type="Pfam" id="PF13649"/>
    </source>
</evidence>
<dbReference type="RefSeq" id="WP_003890541.1">
    <property type="nucleotide sequence ID" value="NZ_ANBO01000041.1"/>
</dbReference>
<dbReference type="Proteomes" id="UP000325690">
    <property type="component" value="Unassembled WGS sequence"/>
</dbReference>
<name>A0A5N5UN29_MYCPH</name>
<dbReference type="Gene3D" id="3.40.50.150">
    <property type="entry name" value="Vaccinia Virus protein VP39"/>
    <property type="match status" value="1"/>
</dbReference>
<evidence type="ECO:0000313" key="4">
    <source>
        <dbReference type="Proteomes" id="UP000325690"/>
    </source>
</evidence>
<dbReference type="GeneID" id="74303906"/>
<sequence length="202" mass="22237">MTGDYWNHNTAYHPWLVDIATRLHGDVLDVGCGDGLLLARLAPVSRSVTGIEPDAGAMARAEQRLAGTATLIRATFDDYDPGERRFDLITFVASLHHIELRVALTKARSMLRPTGEIAVVGLAANRSVRDWVWAGACLPVVRVASRLHGETPDIGVPVAEPTSSLDEIRREVADVLPGARIRRGLYYRFRLRWSAGWLDSTA</sequence>
<keyword evidence="1 3" id="KW-0808">Transferase</keyword>
<gene>
    <name evidence="3" type="ORF">MPHL21000_25600</name>
</gene>
<organism evidence="3 4">
    <name type="scientific">Mycolicibacterium phlei DSM 43239 = CCUG 21000</name>
    <dbReference type="NCBI Taxonomy" id="1226750"/>
    <lineage>
        <taxon>Bacteria</taxon>
        <taxon>Bacillati</taxon>
        <taxon>Actinomycetota</taxon>
        <taxon>Actinomycetes</taxon>
        <taxon>Mycobacteriales</taxon>
        <taxon>Mycobacteriaceae</taxon>
        <taxon>Mycolicibacterium</taxon>
    </lineage>
</organism>
<feature type="domain" description="Methyltransferase" evidence="2">
    <location>
        <begin position="27"/>
        <end position="115"/>
    </location>
</feature>
<reference evidence="3 4" key="1">
    <citation type="submission" date="2012-10" db="EMBL/GenBank/DDBJ databases">
        <title>The draft sequence of the Mycobacterium pheli genome.</title>
        <authorList>
            <person name="Pettersson B.M.F."/>
            <person name="Das S."/>
            <person name="Dasgupta S."/>
            <person name="Bhattacharya A."/>
            <person name="Kirsebom L.A."/>
        </authorList>
    </citation>
    <scope>NUCLEOTIDE SEQUENCE [LARGE SCALE GENOMIC DNA]</scope>
    <source>
        <strain evidence="3 4">CCUG 21000</strain>
    </source>
</reference>
<evidence type="ECO:0000256" key="1">
    <source>
        <dbReference type="ARBA" id="ARBA00022679"/>
    </source>
</evidence>
<proteinExistence type="predicted"/>
<dbReference type="GO" id="GO:0032259">
    <property type="term" value="P:methylation"/>
    <property type="evidence" value="ECO:0007669"/>
    <property type="project" value="UniProtKB-KW"/>
</dbReference>
<dbReference type="PANTHER" id="PTHR43861">
    <property type="entry name" value="TRANS-ACONITATE 2-METHYLTRANSFERASE-RELATED"/>
    <property type="match status" value="1"/>
</dbReference>
<protein>
    <submittedName>
        <fullName evidence="3">SAM-dependent methyltransferase</fullName>
    </submittedName>
</protein>
<dbReference type="GO" id="GO:0008168">
    <property type="term" value="F:methyltransferase activity"/>
    <property type="evidence" value="ECO:0007669"/>
    <property type="project" value="UniProtKB-KW"/>
</dbReference>
<dbReference type="PANTHER" id="PTHR43861:SF3">
    <property type="entry name" value="PUTATIVE (AFU_ORTHOLOGUE AFUA_2G14390)-RELATED"/>
    <property type="match status" value="1"/>
</dbReference>
<comment type="caution">
    <text evidence="3">The sequence shown here is derived from an EMBL/GenBank/DDBJ whole genome shotgun (WGS) entry which is preliminary data.</text>
</comment>
<dbReference type="SUPFAM" id="SSF53335">
    <property type="entry name" value="S-adenosyl-L-methionine-dependent methyltransferases"/>
    <property type="match status" value="1"/>
</dbReference>
<evidence type="ECO:0000313" key="3">
    <source>
        <dbReference type="EMBL" id="KAB7751001.1"/>
    </source>
</evidence>
<keyword evidence="4" id="KW-1185">Reference proteome</keyword>
<dbReference type="EMBL" id="ANBP01000056">
    <property type="protein sequence ID" value="KAB7751001.1"/>
    <property type="molecule type" value="Genomic_DNA"/>
</dbReference>
<keyword evidence="3" id="KW-0489">Methyltransferase</keyword>
<dbReference type="AlphaFoldDB" id="A0A5N5UN29"/>